<dbReference type="PROSITE" id="PS51898">
    <property type="entry name" value="TYR_RECOMBINASE"/>
    <property type="match status" value="1"/>
</dbReference>
<comment type="caution">
    <text evidence="7">The sequence shown here is derived from an EMBL/GenBank/DDBJ whole genome shotgun (WGS) entry which is preliminary data.</text>
</comment>
<keyword evidence="2 4" id="KW-0238">DNA-binding</keyword>
<feature type="domain" description="Tyr recombinase" evidence="5">
    <location>
        <begin position="115"/>
        <end position="299"/>
    </location>
</feature>
<evidence type="ECO:0000313" key="8">
    <source>
        <dbReference type="Proteomes" id="UP000525027"/>
    </source>
</evidence>
<dbReference type="InterPro" id="IPR050090">
    <property type="entry name" value="Tyrosine_recombinase_XerCD"/>
</dbReference>
<dbReference type="Pfam" id="PF00589">
    <property type="entry name" value="Phage_integrase"/>
    <property type="match status" value="1"/>
</dbReference>
<evidence type="ECO:0000256" key="4">
    <source>
        <dbReference type="PROSITE-ProRule" id="PRU01248"/>
    </source>
</evidence>
<organism evidence="7 8">
    <name type="scientific">Acetomicrobium hydrogeniformans</name>
    <dbReference type="NCBI Taxonomy" id="649746"/>
    <lineage>
        <taxon>Bacteria</taxon>
        <taxon>Thermotogati</taxon>
        <taxon>Synergistota</taxon>
        <taxon>Synergistia</taxon>
        <taxon>Synergistales</taxon>
        <taxon>Acetomicrobiaceae</taxon>
        <taxon>Acetomicrobium</taxon>
    </lineage>
</organism>
<dbReference type="PANTHER" id="PTHR30349:SF41">
    <property type="entry name" value="INTEGRASE_RECOMBINASE PROTEIN MJ0367-RELATED"/>
    <property type="match status" value="1"/>
</dbReference>
<dbReference type="InterPro" id="IPR010998">
    <property type="entry name" value="Integrase_recombinase_N"/>
</dbReference>
<evidence type="ECO:0000256" key="2">
    <source>
        <dbReference type="ARBA" id="ARBA00023125"/>
    </source>
</evidence>
<accession>A0A7V6ZDP1</accession>
<evidence type="ECO:0000259" key="5">
    <source>
        <dbReference type="PROSITE" id="PS51898"/>
    </source>
</evidence>
<sequence>MGENRKIVLFNERFQAWEDALEEFILFRKAEGYSKRTIEDYRYTVTRFFTKYPEAWSPQHTTKTRTAVLSFLGQDDIAPATFNIRRKYLKAFFSWLTDEGAYTKNPLDGIRARKAEPRIVQHSAEVLEKLLKLPDKSTYCGKRDYALICLSIDTAIRPGEALALTLDDVDLDDLTVLVRASVSKTRKSRTLPFSAETAKAIQAMIVSRPKGWDTALLFTNHEGSMLTISGWRQRLQKYYAPKLGLKRLSPYDLRHDAAVYFLRNGMNPFALQAIMGHSNLETTKHYIALVEADIREAQEKASPVRRLIGKNKRVR</sequence>
<evidence type="ECO:0000256" key="3">
    <source>
        <dbReference type="ARBA" id="ARBA00023172"/>
    </source>
</evidence>
<dbReference type="Gene3D" id="1.10.150.130">
    <property type="match status" value="1"/>
</dbReference>
<gene>
    <name evidence="7" type="ORF">GX397_03295</name>
</gene>
<evidence type="ECO:0000313" key="7">
    <source>
        <dbReference type="EMBL" id="HHZ04088.1"/>
    </source>
</evidence>
<dbReference type="PANTHER" id="PTHR30349">
    <property type="entry name" value="PHAGE INTEGRASE-RELATED"/>
    <property type="match status" value="1"/>
</dbReference>
<dbReference type="AlphaFoldDB" id="A0A7V6ZDP1"/>
<dbReference type="PROSITE" id="PS51900">
    <property type="entry name" value="CB"/>
    <property type="match status" value="1"/>
</dbReference>
<dbReference type="CDD" id="cd00397">
    <property type="entry name" value="DNA_BRE_C"/>
    <property type="match status" value="1"/>
</dbReference>
<keyword evidence="3" id="KW-0233">DNA recombination</keyword>
<evidence type="ECO:0000259" key="6">
    <source>
        <dbReference type="PROSITE" id="PS51900"/>
    </source>
</evidence>
<reference evidence="7 8" key="1">
    <citation type="journal article" date="2020" name="Biotechnol. Biofuels">
        <title>New insights from the biogas microbiome by comprehensive genome-resolved metagenomics of nearly 1600 species originating from multiple anaerobic digesters.</title>
        <authorList>
            <person name="Campanaro S."/>
            <person name="Treu L."/>
            <person name="Rodriguez-R L.M."/>
            <person name="Kovalovszki A."/>
            <person name="Ziels R.M."/>
            <person name="Maus I."/>
            <person name="Zhu X."/>
            <person name="Kougias P.G."/>
            <person name="Basile A."/>
            <person name="Luo G."/>
            <person name="Schluter A."/>
            <person name="Konstantinidis K.T."/>
            <person name="Angelidaki I."/>
        </authorList>
    </citation>
    <scope>NUCLEOTIDE SEQUENCE [LARGE SCALE GENOMIC DNA]</scope>
    <source>
        <strain evidence="7">AS25fmACSIPFO_94</strain>
    </source>
</reference>
<dbReference type="InterPro" id="IPR011010">
    <property type="entry name" value="DNA_brk_join_enz"/>
</dbReference>
<dbReference type="GO" id="GO:0015074">
    <property type="term" value="P:DNA integration"/>
    <property type="evidence" value="ECO:0007669"/>
    <property type="project" value="UniProtKB-KW"/>
</dbReference>
<dbReference type="RefSeq" id="WP_273002497.1">
    <property type="nucleotide sequence ID" value="NZ_DURU01000059.1"/>
</dbReference>
<comment type="similarity">
    <text evidence="1">Belongs to the 'phage' integrase family.</text>
</comment>
<dbReference type="SUPFAM" id="SSF56349">
    <property type="entry name" value="DNA breaking-rejoining enzymes"/>
    <property type="match status" value="1"/>
</dbReference>
<dbReference type="InterPro" id="IPR044068">
    <property type="entry name" value="CB"/>
</dbReference>
<evidence type="ECO:0000256" key="1">
    <source>
        <dbReference type="ARBA" id="ARBA00008857"/>
    </source>
</evidence>
<dbReference type="Gene3D" id="1.10.443.10">
    <property type="entry name" value="Intergrase catalytic core"/>
    <property type="match status" value="1"/>
</dbReference>
<feature type="domain" description="Core-binding (CB)" evidence="6">
    <location>
        <begin position="15"/>
        <end position="97"/>
    </location>
</feature>
<dbReference type="InterPro" id="IPR013762">
    <property type="entry name" value="Integrase-like_cat_sf"/>
</dbReference>
<dbReference type="EMBL" id="DURU01000059">
    <property type="protein sequence ID" value="HHZ04088.1"/>
    <property type="molecule type" value="Genomic_DNA"/>
</dbReference>
<dbReference type="Proteomes" id="UP000525027">
    <property type="component" value="Unassembled WGS sequence"/>
</dbReference>
<dbReference type="GO" id="GO:0003677">
    <property type="term" value="F:DNA binding"/>
    <property type="evidence" value="ECO:0007669"/>
    <property type="project" value="UniProtKB-UniRule"/>
</dbReference>
<proteinExistence type="inferred from homology"/>
<dbReference type="GO" id="GO:0006310">
    <property type="term" value="P:DNA recombination"/>
    <property type="evidence" value="ECO:0007669"/>
    <property type="project" value="UniProtKB-KW"/>
</dbReference>
<dbReference type="InterPro" id="IPR002104">
    <property type="entry name" value="Integrase_catalytic"/>
</dbReference>
<name>A0A7V6ZDP1_9BACT</name>
<protein>
    <submittedName>
        <fullName evidence="7">Tyrosine-type recombinase/integrase</fullName>
    </submittedName>
</protein>